<protein>
    <submittedName>
        <fullName evidence="1">Uncharacterized protein</fullName>
    </submittedName>
</protein>
<dbReference type="Proteomes" id="UP000299102">
    <property type="component" value="Unassembled WGS sequence"/>
</dbReference>
<dbReference type="AlphaFoldDB" id="A0A4C1YBF0"/>
<reference evidence="1 2" key="1">
    <citation type="journal article" date="2019" name="Commun. Biol.">
        <title>The bagworm genome reveals a unique fibroin gene that provides high tensile strength.</title>
        <authorList>
            <person name="Kono N."/>
            <person name="Nakamura H."/>
            <person name="Ohtoshi R."/>
            <person name="Tomita M."/>
            <person name="Numata K."/>
            <person name="Arakawa K."/>
        </authorList>
    </citation>
    <scope>NUCLEOTIDE SEQUENCE [LARGE SCALE GENOMIC DNA]</scope>
</reference>
<evidence type="ECO:0000313" key="1">
    <source>
        <dbReference type="EMBL" id="GBP71785.1"/>
    </source>
</evidence>
<accession>A0A4C1YBF0</accession>
<keyword evidence="2" id="KW-1185">Reference proteome</keyword>
<comment type="caution">
    <text evidence="1">The sequence shown here is derived from an EMBL/GenBank/DDBJ whole genome shotgun (WGS) entry which is preliminary data.</text>
</comment>
<name>A0A4C1YBF0_EUMVA</name>
<evidence type="ECO:0000313" key="2">
    <source>
        <dbReference type="Proteomes" id="UP000299102"/>
    </source>
</evidence>
<dbReference type="EMBL" id="BGZK01001121">
    <property type="protein sequence ID" value="GBP71785.1"/>
    <property type="molecule type" value="Genomic_DNA"/>
</dbReference>
<proteinExistence type="predicted"/>
<organism evidence="1 2">
    <name type="scientific">Eumeta variegata</name>
    <name type="common">Bagworm moth</name>
    <name type="synonym">Eumeta japonica</name>
    <dbReference type="NCBI Taxonomy" id="151549"/>
    <lineage>
        <taxon>Eukaryota</taxon>
        <taxon>Metazoa</taxon>
        <taxon>Ecdysozoa</taxon>
        <taxon>Arthropoda</taxon>
        <taxon>Hexapoda</taxon>
        <taxon>Insecta</taxon>
        <taxon>Pterygota</taxon>
        <taxon>Neoptera</taxon>
        <taxon>Endopterygota</taxon>
        <taxon>Lepidoptera</taxon>
        <taxon>Glossata</taxon>
        <taxon>Ditrysia</taxon>
        <taxon>Tineoidea</taxon>
        <taxon>Psychidae</taxon>
        <taxon>Oiketicinae</taxon>
        <taxon>Eumeta</taxon>
    </lineage>
</organism>
<gene>
    <name evidence="1" type="ORF">EVAR_55984_1</name>
</gene>
<sequence>MRIHRIFSPCGCRNKVKIFEPNDTSYIFVRGIGDSRRIQADQLRRMFWRMRARDDEWRLLLPATEPERVINRNPTRTYGLSGRGSGP</sequence>